<protein>
    <submittedName>
        <fullName evidence="2">Type I-U CRISPR-associated protein Cas5/Cas6</fullName>
    </submittedName>
</protein>
<sequence length="572" mass="63136">MPFAISARFLFATYRGSNSVGQLERYPSPERLYKALVSAAYGPFGFGAILDGSGSVVSADRLESAFQWLEQHAPDAIRLPESTPNAVTPLRYRDQGVWDSKNGISKKIAAADLSCVAYSDTESGTLIWQWRHAPNSELREVLSALCWEVPYLGEACSPVRLHAYAFDDAAYPLANSLLMEADDFSFAGMANMEEFAVPAPGHLQELRNGYAKAYPKKGSAAKGSEDEKNVLSNDLTNCVRNVGYALGHPTAAAMHGSAICPWTHGILIPACVDDTERPYARNWAPKDSELVAWCVAMHRLLVRQWGYGASPVLTGRYEGIPSTLRPANNVAIQILTPDMPIADGLRGELPAFLIMLPHDIAPEDADAIERICHAVRGTRLYHRDAAQRLVLGDTREDIDLRRFWKPVERGCTRLWSPYPFCVRETRPIPDPTDARRRWGAREHVELSVGHAWRDSINEKADASRNTTDVSPVTPSSREARYWSLVDRVVASGLRVVEAQSTGRPQMERYVHKVQPGVTLMGISALIGFDPSWQTDTTIAAIGQSRHLGGGLLLPVDIPTRLLDNMGKPGWAR</sequence>
<reference evidence="3 4" key="1">
    <citation type="journal article" date="2019" name="Syst. Appl. Microbiol.">
        <title>Characterization of Bifidobacterium species in feaces of the Egyptian fruit bat: Description of B. vespertilionis sp. nov. and B. rousetti sp. nov.</title>
        <authorList>
            <person name="Modesto M."/>
            <person name="Satti M."/>
            <person name="Watanabe K."/>
            <person name="Puglisi E."/>
            <person name="Morelli L."/>
            <person name="Huang C.-H."/>
            <person name="Liou J.-S."/>
            <person name="Miyashita M."/>
            <person name="Tamura T."/>
            <person name="Saito S."/>
            <person name="Mori K."/>
            <person name="Huang L."/>
            <person name="Sciavilla P."/>
            <person name="Sandri C."/>
            <person name="Spiezio C."/>
            <person name="Vitali F."/>
            <person name="Cavalieri D."/>
            <person name="Perpetuini G."/>
            <person name="Tofalo R."/>
            <person name="Bonetti A."/>
            <person name="Arita M."/>
            <person name="Mattarelli P."/>
        </authorList>
    </citation>
    <scope>NUCLEOTIDE SEQUENCE [LARGE SCALE GENOMIC DNA]</scope>
    <source>
        <strain evidence="1 4">RST16</strain>
        <strain evidence="2 3">RST8</strain>
    </source>
</reference>
<accession>A0A5J5DYJ0</accession>
<dbReference type="EMBL" id="RZOA01000024">
    <property type="protein sequence ID" value="KAA8821820.1"/>
    <property type="molecule type" value="Genomic_DNA"/>
</dbReference>
<dbReference type="EMBL" id="RZNZ01000007">
    <property type="protein sequence ID" value="KAA8820733.1"/>
    <property type="molecule type" value="Genomic_DNA"/>
</dbReference>
<proteinExistence type="predicted"/>
<dbReference type="NCBIfam" id="TIGR02165">
    <property type="entry name" value="cas5_6_GSU0054"/>
    <property type="match status" value="1"/>
</dbReference>
<evidence type="ECO:0000313" key="4">
    <source>
        <dbReference type="Proteomes" id="UP000374630"/>
    </source>
</evidence>
<dbReference type="OrthoDB" id="3324965at2"/>
<keyword evidence="4" id="KW-1185">Reference proteome</keyword>
<dbReference type="InterPro" id="IPR019089">
    <property type="entry name" value="Cas_GSU0054"/>
</dbReference>
<evidence type="ECO:0000313" key="2">
    <source>
        <dbReference type="EMBL" id="KAA8821820.1"/>
    </source>
</evidence>
<dbReference type="AlphaFoldDB" id="A0A5J5DYJ0"/>
<evidence type="ECO:0000313" key="1">
    <source>
        <dbReference type="EMBL" id="KAA8820733.1"/>
    </source>
</evidence>
<organism evidence="2 3">
    <name type="scientific">Bifidobacterium vespertilionis</name>
    <dbReference type="NCBI Taxonomy" id="2562524"/>
    <lineage>
        <taxon>Bacteria</taxon>
        <taxon>Bacillati</taxon>
        <taxon>Actinomycetota</taxon>
        <taxon>Actinomycetes</taxon>
        <taxon>Bifidobacteriales</taxon>
        <taxon>Bifidobacteriaceae</taxon>
        <taxon>Bifidobacterium</taxon>
    </lineage>
</organism>
<evidence type="ECO:0000313" key="3">
    <source>
        <dbReference type="Proteomes" id="UP000345527"/>
    </source>
</evidence>
<name>A0A5J5DYJ0_9BIFI</name>
<dbReference type="Proteomes" id="UP000345527">
    <property type="component" value="Unassembled WGS sequence"/>
</dbReference>
<comment type="caution">
    <text evidence="2">The sequence shown here is derived from an EMBL/GenBank/DDBJ whole genome shotgun (WGS) entry which is preliminary data.</text>
</comment>
<gene>
    <name evidence="2" type="primary">cas5u6u</name>
    <name evidence="2" type="ORF">EM848_10195</name>
    <name evidence="1" type="ORF">EMO90_05985</name>
</gene>
<dbReference type="RefSeq" id="WP_150354821.1">
    <property type="nucleotide sequence ID" value="NZ_RZNZ01000007.1"/>
</dbReference>
<dbReference type="Proteomes" id="UP000374630">
    <property type="component" value="Unassembled WGS sequence"/>
</dbReference>